<feature type="domain" description="Zn(2)-C6 fungal-type" evidence="3">
    <location>
        <begin position="10"/>
        <end position="38"/>
    </location>
</feature>
<dbReference type="CDD" id="cd00067">
    <property type="entry name" value="GAL4"/>
    <property type="match status" value="1"/>
</dbReference>
<keyword evidence="5" id="KW-1185">Reference proteome</keyword>
<proteinExistence type="predicted"/>
<sequence>MVNIGGRSKGCTTCRKRRVKCDETRPVCIRCQRWSLPCDGPKSITFIHHGLQKCRETGQPSIIPRDSDTTEYTHESKTQTLIPTMLSIGGPGVYICYTLKHMMRDGLIFSAIQDLRYDDLISYENAVSPRRVSNQAIMSFATILFGTQHQRADITGQGFAMHGIALKNLNQALSNASSSAYDEIILAVAALAISECLVPTGPENYLTHMMGLELLIELRGPQIFSLRNSGFRKGVRFMVLFASLQLKRESIFARVEWKNAMSHGMKFEELQEQDLFDTLACCTTLIAKCDEIKKANNIGGTQFTLDRENIYTQARCLQAQLYAWRKRWDKCAETRASEVCTQKYPTRSSQGENTELHSAFNPQTDNPIVMIILYNLTLILVLQILISLAPESKLNPNTCRHLRTLDHTCELVEEKDSSEERTTALILCQNIQHYLDENKRLDASAPPIVHWALLTAWKRLRYDVSDEGQWMRELLSTKGRQVVARGLWATYKWLCQIAE</sequence>
<evidence type="ECO:0000259" key="3">
    <source>
        <dbReference type="PROSITE" id="PS50048"/>
    </source>
</evidence>
<evidence type="ECO:0000256" key="2">
    <source>
        <dbReference type="SAM" id="Phobius"/>
    </source>
</evidence>
<dbReference type="PROSITE" id="PS50048">
    <property type="entry name" value="ZN2_CY6_FUNGAL_2"/>
    <property type="match status" value="1"/>
</dbReference>
<organism evidence="4 5">
    <name type="scientific">Truncatella angustata</name>
    <dbReference type="NCBI Taxonomy" id="152316"/>
    <lineage>
        <taxon>Eukaryota</taxon>
        <taxon>Fungi</taxon>
        <taxon>Dikarya</taxon>
        <taxon>Ascomycota</taxon>
        <taxon>Pezizomycotina</taxon>
        <taxon>Sordariomycetes</taxon>
        <taxon>Xylariomycetidae</taxon>
        <taxon>Amphisphaeriales</taxon>
        <taxon>Sporocadaceae</taxon>
        <taxon>Truncatella</taxon>
    </lineage>
</organism>
<dbReference type="InterPro" id="IPR036864">
    <property type="entry name" value="Zn2-C6_fun-type_DNA-bd_sf"/>
</dbReference>
<dbReference type="InterPro" id="IPR021858">
    <property type="entry name" value="Fun_TF"/>
</dbReference>
<dbReference type="Proteomes" id="UP000758603">
    <property type="component" value="Unassembled WGS sequence"/>
</dbReference>
<feature type="transmembrane region" description="Helical" evidence="2">
    <location>
        <begin position="368"/>
        <end position="388"/>
    </location>
</feature>
<dbReference type="PANTHER" id="PTHR38111">
    <property type="entry name" value="ZN(2)-C6 FUNGAL-TYPE DOMAIN-CONTAINING PROTEIN-RELATED"/>
    <property type="match status" value="1"/>
</dbReference>
<protein>
    <recommendedName>
        <fullName evidence="3">Zn(2)-C6 fungal-type domain-containing protein</fullName>
    </recommendedName>
</protein>
<comment type="caution">
    <text evidence="4">The sequence shown here is derived from an EMBL/GenBank/DDBJ whole genome shotgun (WGS) entry which is preliminary data.</text>
</comment>
<gene>
    <name evidence="4" type="ORF">BKA67DRAFT_578744</name>
</gene>
<keyword evidence="1" id="KW-0539">Nucleus</keyword>
<dbReference type="PANTHER" id="PTHR38111:SF2">
    <property type="entry name" value="FINGER DOMAIN PROTEIN, PUTATIVE (AFU_ORTHOLOGUE AFUA_1G01560)-RELATED"/>
    <property type="match status" value="1"/>
</dbReference>
<evidence type="ECO:0000313" key="4">
    <source>
        <dbReference type="EMBL" id="KAH6647843.1"/>
    </source>
</evidence>
<dbReference type="Pfam" id="PF11951">
    <property type="entry name" value="Fungal_trans_2"/>
    <property type="match status" value="1"/>
</dbReference>
<dbReference type="GO" id="GO:0000981">
    <property type="term" value="F:DNA-binding transcription factor activity, RNA polymerase II-specific"/>
    <property type="evidence" value="ECO:0007669"/>
    <property type="project" value="InterPro"/>
</dbReference>
<keyword evidence="2" id="KW-0812">Transmembrane</keyword>
<dbReference type="InterPro" id="IPR053178">
    <property type="entry name" value="Osmoadaptation_assoc"/>
</dbReference>
<dbReference type="AlphaFoldDB" id="A0A9P8UD84"/>
<dbReference type="InterPro" id="IPR001138">
    <property type="entry name" value="Zn2Cys6_DnaBD"/>
</dbReference>
<dbReference type="GeneID" id="70132607"/>
<dbReference type="SMART" id="SM00066">
    <property type="entry name" value="GAL4"/>
    <property type="match status" value="1"/>
</dbReference>
<dbReference type="PROSITE" id="PS00463">
    <property type="entry name" value="ZN2_CY6_FUNGAL_1"/>
    <property type="match status" value="1"/>
</dbReference>
<dbReference type="Pfam" id="PF00172">
    <property type="entry name" value="Zn_clus"/>
    <property type="match status" value="1"/>
</dbReference>
<accession>A0A9P8UD84</accession>
<evidence type="ECO:0000256" key="1">
    <source>
        <dbReference type="ARBA" id="ARBA00023242"/>
    </source>
</evidence>
<dbReference type="OrthoDB" id="3525185at2759"/>
<reference evidence="4" key="1">
    <citation type="journal article" date="2021" name="Nat. Commun.">
        <title>Genetic determinants of endophytism in the Arabidopsis root mycobiome.</title>
        <authorList>
            <person name="Mesny F."/>
            <person name="Miyauchi S."/>
            <person name="Thiergart T."/>
            <person name="Pickel B."/>
            <person name="Atanasova L."/>
            <person name="Karlsson M."/>
            <person name="Huettel B."/>
            <person name="Barry K.W."/>
            <person name="Haridas S."/>
            <person name="Chen C."/>
            <person name="Bauer D."/>
            <person name="Andreopoulos W."/>
            <person name="Pangilinan J."/>
            <person name="LaButti K."/>
            <person name="Riley R."/>
            <person name="Lipzen A."/>
            <person name="Clum A."/>
            <person name="Drula E."/>
            <person name="Henrissat B."/>
            <person name="Kohler A."/>
            <person name="Grigoriev I.V."/>
            <person name="Martin F.M."/>
            <person name="Hacquard S."/>
        </authorList>
    </citation>
    <scope>NUCLEOTIDE SEQUENCE</scope>
    <source>
        <strain evidence="4">MPI-SDFR-AT-0073</strain>
    </source>
</reference>
<dbReference type="GO" id="GO:0008270">
    <property type="term" value="F:zinc ion binding"/>
    <property type="evidence" value="ECO:0007669"/>
    <property type="project" value="InterPro"/>
</dbReference>
<keyword evidence="2" id="KW-1133">Transmembrane helix</keyword>
<name>A0A9P8UD84_9PEZI</name>
<evidence type="ECO:0000313" key="5">
    <source>
        <dbReference type="Proteomes" id="UP000758603"/>
    </source>
</evidence>
<keyword evidence="2" id="KW-0472">Membrane</keyword>
<dbReference type="SUPFAM" id="SSF57701">
    <property type="entry name" value="Zn2/Cys6 DNA-binding domain"/>
    <property type="match status" value="1"/>
</dbReference>
<dbReference type="RefSeq" id="XP_045954355.1">
    <property type="nucleotide sequence ID" value="XM_046103716.1"/>
</dbReference>
<dbReference type="EMBL" id="JAGPXC010000008">
    <property type="protein sequence ID" value="KAH6647843.1"/>
    <property type="molecule type" value="Genomic_DNA"/>
</dbReference>
<dbReference type="Gene3D" id="4.10.240.10">
    <property type="entry name" value="Zn(2)-C6 fungal-type DNA-binding domain"/>
    <property type="match status" value="1"/>
</dbReference>